<feature type="compositionally biased region" description="Acidic residues" evidence="2">
    <location>
        <begin position="605"/>
        <end position="620"/>
    </location>
</feature>
<evidence type="ECO:0000313" key="4">
    <source>
        <dbReference type="Proteomes" id="UP000245119"/>
    </source>
</evidence>
<reference evidence="3 4" key="1">
    <citation type="submission" date="2018-04" db="EMBL/GenBank/DDBJ databases">
        <title>The genome of golden apple snail Pomacea canaliculata provides insight into stress tolerance and invasive adaptation.</title>
        <authorList>
            <person name="Liu C."/>
            <person name="Liu B."/>
            <person name="Ren Y."/>
            <person name="Zhang Y."/>
            <person name="Wang H."/>
            <person name="Li S."/>
            <person name="Jiang F."/>
            <person name="Yin L."/>
            <person name="Zhang G."/>
            <person name="Qian W."/>
            <person name="Fan W."/>
        </authorList>
    </citation>
    <scope>NUCLEOTIDE SEQUENCE [LARGE SCALE GENOMIC DNA]</scope>
    <source>
        <strain evidence="3">SZHN2017</strain>
        <tissue evidence="3">Muscle</tissue>
    </source>
</reference>
<dbReference type="STRING" id="400727.A0A2T7Q119"/>
<dbReference type="AlphaFoldDB" id="A0A2T7Q119"/>
<accession>A0A2T7Q119</accession>
<evidence type="ECO:0000313" key="3">
    <source>
        <dbReference type="EMBL" id="PVD39363.1"/>
    </source>
</evidence>
<evidence type="ECO:0000256" key="1">
    <source>
        <dbReference type="SAM" id="Coils"/>
    </source>
</evidence>
<dbReference type="OrthoDB" id="2136082at2759"/>
<feature type="compositionally biased region" description="Low complexity" evidence="2">
    <location>
        <begin position="495"/>
        <end position="521"/>
    </location>
</feature>
<name>A0A2T7Q119_POMCA</name>
<feature type="region of interest" description="Disordered" evidence="2">
    <location>
        <begin position="68"/>
        <end position="94"/>
    </location>
</feature>
<keyword evidence="4" id="KW-1185">Reference proteome</keyword>
<evidence type="ECO:0000256" key="2">
    <source>
        <dbReference type="SAM" id="MobiDB-lite"/>
    </source>
</evidence>
<feature type="region of interest" description="Disordered" evidence="2">
    <location>
        <begin position="596"/>
        <end position="676"/>
    </location>
</feature>
<dbReference type="Proteomes" id="UP000245119">
    <property type="component" value="Linkage Group LG1"/>
</dbReference>
<gene>
    <name evidence="3" type="ORF">C0Q70_01993</name>
</gene>
<feature type="coiled-coil region" evidence="1">
    <location>
        <begin position="335"/>
        <end position="405"/>
    </location>
</feature>
<sequence length="701" mass="81153">MVLGQSWKLKKTVVRFGNHLHQIMPVNMPSKMEEGDEYDADDFEETETMISKDRSNRPKSAMGFMAKKSSKMTKRMSGTSHKRRAQSAGLTRTSREKWISAVKKGQTTMLANGRQSPRHKTPVEYWVETLRKTGSGISTESTGMNTFTGLKKANEKYYPYMSTSHFMRQVMGTEKANRYDDPTVKPSPGRPNYKTPEEYYDEVLELRKQIAALNLESGTMKTKIRRLEEDNVKKEKEIESLLNPGMSEEIRRTLGDRKPESGAVIHSLKQKILKLEVQLRDRESAYNKLQADLKVTKVEELRGQMEVMYQEIVRLQHCKDSSPSTKGSHENTVKVKALNETILRLSKNNEQLLQENRALKEDLSKAFEEADTKPNENRECEDMDRKQLLLMIKKLERRTELAERQVDSDTLSVVSGVSGREGRAGSLAATKLVLQGSLQERLTQLDQRETELLEEIQRLKLIIKRLRDEKRKHADEGKPETGSLPPTPRHRSSRSESGSLMGSRRPSRQESVISESSSTQRKVNDFKQKHAALNIQRQWRQHKQQQEMEEKVKKFQENHAAKTIQNKWLKYKHDQYEADDAAYMIQSALKAHKSRQAQMKRYRDDEDSIQGDDDDDDDDIYLIQSSIKGQHSRRDQMRQMRQQGYDSYEDEDEYYDTRSGGQPRKPSIQQLSDGTNSLSPTTVWLAVCHCFCERDRWKGYK</sequence>
<feature type="compositionally biased region" description="Basic and acidic residues" evidence="2">
    <location>
        <begin position="469"/>
        <end position="479"/>
    </location>
</feature>
<feature type="compositionally biased region" description="Polar residues" evidence="2">
    <location>
        <begin position="667"/>
        <end position="676"/>
    </location>
</feature>
<dbReference type="EMBL" id="PZQS01000001">
    <property type="protein sequence ID" value="PVD39363.1"/>
    <property type="molecule type" value="Genomic_DNA"/>
</dbReference>
<keyword evidence="1" id="KW-0175">Coiled coil</keyword>
<comment type="caution">
    <text evidence="3">The sequence shown here is derived from an EMBL/GenBank/DDBJ whole genome shotgun (WGS) entry which is preliminary data.</text>
</comment>
<feature type="coiled-coil region" evidence="1">
    <location>
        <begin position="265"/>
        <end position="292"/>
    </location>
</feature>
<proteinExistence type="predicted"/>
<evidence type="ECO:0008006" key="5">
    <source>
        <dbReference type="Google" id="ProtNLM"/>
    </source>
</evidence>
<dbReference type="PROSITE" id="PS50096">
    <property type="entry name" value="IQ"/>
    <property type="match status" value="2"/>
</dbReference>
<protein>
    <recommendedName>
        <fullName evidence="5">IQ domain-containing protein E</fullName>
    </recommendedName>
</protein>
<feature type="compositionally biased region" description="Basic residues" evidence="2">
    <location>
        <begin position="68"/>
        <end position="85"/>
    </location>
</feature>
<organism evidence="3 4">
    <name type="scientific">Pomacea canaliculata</name>
    <name type="common">Golden apple snail</name>
    <dbReference type="NCBI Taxonomy" id="400727"/>
    <lineage>
        <taxon>Eukaryota</taxon>
        <taxon>Metazoa</taxon>
        <taxon>Spiralia</taxon>
        <taxon>Lophotrochozoa</taxon>
        <taxon>Mollusca</taxon>
        <taxon>Gastropoda</taxon>
        <taxon>Caenogastropoda</taxon>
        <taxon>Architaenioglossa</taxon>
        <taxon>Ampullarioidea</taxon>
        <taxon>Ampullariidae</taxon>
        <taxon>Pomacea</taxon>
    </lineage>
</organism>
<feature type="region of interest" description="Disordered" evidence="2">
    <location>
        <begin position="469"/>
        <end position="525"/>
    </location>
</feature>